<reference evidence="2" key="1">
    <citation type="journal article" date="2015" name="Nature">
        <title>Complex archaea that bridge the gap between prokaryotes and eukaryotes.</title>
        <authorList>
            <person name="Spang A."/>
            <person name="Saw J.H."/>
            <person name="Jorgensen S.L."/>
            <person name="Zaremba-Niedzwiedzka K."/>
            <person name="Martijn J."/>
            <person name="Lind A.E."/>
            <person name="van Eijk R."/>
            <person name="Schleper C."/>
            <person name="Guy L."/>
            <person name="Ettema T.J."/>
        </authorList>
    </citation>
    <scope>NUCLEOTIDE SEQUENCE</scope>
</reference>
<organism evidence="2">
    <name type="scientific">marine sediment metagenome</name>
    <dbReference type="NCBI Taxonomy" id="412755"/>
    <lineage>
        <taxon>unclassified sequences</taxon>
        <taxon>metagenomes</taxon>
        <taxon>ecological metagenomes</taxon>
    </lineage>
</organism>
<dbReference type="EMBL" id="LAZR01000661">
    <property type="protein sequence ID" value="KKN61359.1"/>
    <property type="molecule type" value="Genomic_DNA"/>
</dbReference>
<gene>
    <name evidence="2" type="ORF">LCGC14_0522910</name>
</gene>
<name>A0A0F9S2U5_9ZZZZ</name>
<sequence length="193" mass="21893">MISEWVSKLGTSLIDPEGRISALMNSLGGQRFFPSVEEDPDSVWITDPPGNNKPGYYVLKHVPIPFVIHSDDSSANVDFTYEKIRYSIRTTRATSAQGNLRIISLMLESLDQAVKHGLMRWQDAFLPFQQTSKGHEKTWWSILRLPPDATREEVKEAFHKLSRKHHPDHGGDEEMFKAINAAHQQARAELGIT</sequence>
<proteinExistence type="predicted"/>
<dbReference type="Pfam" id="PF00226">
    <property type="entry name" value="DnaJ"/>
    <property type="match status" value="1"/>
</dbReference>
<dbReference type="PROSITE" id="PS50076">
    <property type="entry name" value="DNAJ_2"/>
    <property type="match status" value="1"/>
</dbReference>
<dbReference type="SUPFAM" id="SSF46565">
    <property type="entry name" value="Chaperone J-domain"/>
    <property type="match status" value="1"/>
</dbReference>
<dbReference type="PANTHER" id="PTHR24074">
    <property type="entry name" value="CO-CHAPERONE PROTEIN DJLA"/>
    <property type="match status" value="1"/>
</dbReference>
<evidence type="ECO:0000259" key="1">
    <source>
        <dbReference type="PROSITE" id="PS50076"/>
    </source>
</evidence>
<dbReference type="InterPro" id="IPR001623">
    <property type="entry name" value="DnaJ_domain"/>
</dbReference>
<dbReference type="Gene3D" id="1.10.287.110">
    <property type="entry name" value="DnaJ domain"/>
    <property type="match status" value="1"/>
</dbReference>
<protein>
    <recommendedName>
        <fullName evidence="1">J domain-containing protein</fullName>
    </recommendedName>
</protein>
<evidence type="ECO:0000313" key="2">
    <source>
        <dbReference type="EMBL" id="KKN61359.1"/>
    </source>
</evidence>
<dbReference type="InterPro" id="IPR050817">
    <property type="entry name" value="DjlA_DnaK_co-chaperone"/>
</dbReference>
<comment type="caution">
    <text evidence="2">The sequence shown here is derived from an EMBL/GenBank/DDBJ whole genome shotgun (WGS) entry which is preliminary data.</text>
</comment>
<dbReference type="CDD" id="cd06257">
    <property type="entry name" value="DnaJ"/>
    <property type="match status" value="1"/>
</dbReference>
<feature type="domain" description="J" evidence="1">
    <location>
        <begin position="138"/>
        <end position="191"/>
    </location>
</feature>
<accession>A0A0F9S2U5</accession>
<dbReference type="AlphaFoldDB" id="A0A0F9S2U5"/>
<dbReference type="SMART" id="SM00271">
    <property type="entry name" value="DnaJ"/>
    <property type="match status" value="1"/>
</dbReference>
<dbReference type="InterPro" id="IPR036869">
    <property type="entry name" value="J_dom_sf"/>
</dbReference>